<evidence type="ECO:0000313" key="2">
    <source>
        <dbReference type="EMBL" id="CAJ1977378.1"/>
    </source>
</evidence>
<name>A0AA86W2R9_9FABA</name>
<evidence type="ECO:0000313" key="3">
    <source>
        <dbReference type="Proteomes" id="UP001189624"/>
    </source>
</evidence>
<evidence type="ECO:0000256" key="1">
    <source>
        <dbReference type="SAM" id="Coils"/>
    </source>
</evidence>
<dbReference type="AlphaFoldDB" id="A0AA86W2R9"/>
<proteinExistence type="predicted"/>
<dbReference type="Gramene" id="rna-AYBTSS11_LOCUS29543">
    <property type="protein sequence ID" value="CAJ1977378.1"/>
    <property type="gene ID" value="gene-AYBTSS11_LOCUS29543"/>
</dbReference>
<organism evidence="2 3">
    <name type="scientific">Sphenostylis stenocarpa</name>
    <dbReference type="NCBI Taxonomy" id="92480"/>
    <lineage>
        <taxon>Eukaryota</taxon>
        <taxon>Viridiplantae</taxon>
        <taxon>Streptophyta</taxon>
        <taxon>Embryophyta</taxon>
        <taxon>Tracheophyta</taxon>
        <taxon>Spermatophyta</taxon>
        <taxon>Magnoliopsida</taxon>
        <taxon>eudicotyledons</taxon>
        <taxon>Gunneridae</taxon>
        <taxon>Pentapetalae</taxon>
        <taxon>rosids</taxon>
        <taxon>fabids</taxon>
        <taxon>Fabales</taxon>
        <taxon>Fabaceae</taxon>
        <taxon>Papilionoideae</taxon>
        <taxon>50 kb inversion clade</taxon>
        <taxon>NPAAA clade</taxon>
        <taxon>indigoferoid/millettioid clade</taxon>
        <taxon>Phaseoleae</taxon>
        <taxon>Sphenostylis</taxon>
    </lineage>
</organism>
<dbReference type="EMBL" id="OY731407">
    <property type="protein sequence ID" value="CAJ1977378.1"/>
    <property type="molecule type" value="Genomic_DNA"/>
</dbReference>
<protein>
    <submittedName>
        <fullName evidence="2">Uncharacterized protein</fullName>
    </submittedName>
</protein>
<gene>
    <name evidence="2" type="ORF">AYBTSS11_LOCUS29543</name>
</gene>
<feature type="coiled-coil region" evidence="1">
    <location>
        <begin position="87"/>
        <end position="114"/>
    </location>
</feature>
<accession>A0AA86W2R9</accession>
<sequence>MQESSTQAGKEIEERIGQGWVTGAIKDMITQAGKDIEERIGQELVPGTIKDMVTQAGKEIEERIGPNHRLVVPVRLRDKRDSKRAIKDMENIEEQRLRRAIKDMEKDIEEHVSKLMDDRYMEFTNSLRGIMQKFVSEEVKDMKEQIMQESSTQAGKEIEERIG</sequence>
<reference evidence="2" key="1">
    <citation type="submission" date="2023-10" db="EMBL/GenBank/DDBJ databases">
        <authorList>
            <person name="Domelevo Entfellner J.-B."/>
        </authorList>
    </citation>
    <scope>NUCLEOTIDE SEQUENCE</scope>
</reference>
<keyword evidence="3" id="KW-1185">Reference proteome</keyword>
<keyword evidence="1" id="KW-0175">Coiled coil</keyword>
<dbReference type="Proteomes" id="UP001189624">
    <property type="component" value="Chromosome 10"/>
</dbReference>